<evidence type="ECO:0000313" key="2">
    <source>
        <dbReference type="EMBL" id="PWN21530.1"/>
    </source>
</evidence>
<feature type="compositionally biased region" description="Low complexity" evidence="1">
    <location>
        <begin position="245"/>
        <end position="257"/>
    </location>
</feature>
<sequence length="462" mass="49187">MLPPHGSQSASQSQSQSTQTTHTFVLQAYTQGRAASPDGELKFQTFTEPTLLCHVTEHTTTASQGLSGLRLAVEWALSSSSQKGSTGNSQLIGQAEEGKMTLESLNLCAFADIDSSQSSGSSAKRREAPLKGAHKGEVVAIRYRWPLKAEGSSRRLQLKFATVEDATTFVSLIQNVCPISTKQEKASTSNQAVSLPDSQDCRQDVEGSAKACSSESTGAMHAPLNVLAMSPLPRMSSTLHDSPSRQEAPAESAASPEAPAPPKPVTDEAASSVPSQVPSKKPVKKRAAPRAGVVKGQLKAAPKKRVKPNAPKEALTQDVSAPPIRPEIFPAAVSTCLHTPSPCLNVKPVAQTQIAGSQQLKYSLHSEPRLPTPPLKRNILLASGGLHGQEIVHYPRRAEKKQIPQGPLEQPLRKPATTDAQDLDVVLAGLCAKDRGELLEQTVAILKSPFFSVLVEIMERAG</sequence>
<dbReference type="EMBL" id="KZ819325">
    <property type="protein sequence ID" value="PWN21530.1"/>
    <property type="molecule type" value="Genomic_DNA"/>
</dbReference>
<protein>
    <submittedName>
        <fullName evidence="2">Uncharacterized protein</fullName>
    </submittedName>
</protein>
<dbReference type="GeneID" id="37014029"/>
<name>A0A316U8G1_9BASI</name>
<feature type="compositionally biased region" description="Low complexity" evidence="1">
    <location>
        <begin position="271"/>
        <end position="280"/>
    </location>
</feature>
<feature type="region of interest" description="Disordered" evidence="1">
    <location>
        <begin position="1"/>
        <end position="21"/>
    </location>
</feature>
<feature type="compositionally biased region" description="Polar residues" evidence="1">
    <location>
        <begin position="182"/>
        <end position="197"/>
    </location>
</feature>
<accession>A0A316U8G1</accession>
<proteinExistence type="predicted"/>
<feature type="region of interest" description="Disordered" evidence="1">
    <location>
        <begin position="182"/>
        <end position="201"/>
    </location>
</feature>
<dbReference type="RefSeq" id="XP_025348690.1">
    <property type="nucleotide sequence ID" value="XM_025492295.1"/>
</dbReference>
<evidence type="ECO:0000256" key="1">
    <source>
        <dbReference type="SAM" id="MobiDB-lite"/>
    </source>
</evidence>
<dbReference type="Proteomes" id="UP000245942">
    <property type="component" value="Unassembled WGS sequence"/>
</dbReference>
<dbReference type="AlphaFoldDB" id="A0A316U8G1"/>
<keyword evidence="3" id="KW-1185">Reference proteome</keyword>
<evidence type="ECO:0000313" key="3">
    <source>
        <dbReference type="Proteomes" id="UP000245942"/>
    </source>
</evidence>
<feature type="region of interest" description="Disordered" evidence="1">
    <location>
        <begin position="233"/>
        <end position="316"/>
    </location>
</feature>
<feature type="compositionally biased region" description="Low complexity" evidence="1">
    <location>
        <begin position="7"/>
        <end position="21"/>
    </location>
</feature>
<reference evidence="2 3" key="1">
    <citation type="journal article" date="2018" name="Mol. Biol. Evol.">
        <title>Broad Genomic Sampling Reveals a Smut Pathogenic Ancestry of the Fungal Clade Ustilaginomycotina.</title>
        <authorList>
            <person name="Kijpornyongpan T."/>
            <person name="Mondo S.J."/>
            <person name="Barry K."/>
            <person name="Sandor L."/>
            <person name="Lee J."/>
            <person name="Lipzen A."/>
            <person name="Pangilinan J."/>
            <person name="LaButti K."/>
            <person name="Hainaut M."/>
            <person name="Henrissat B."/>
            <person name="Grigoriev I.V."/>
            <person name="Spatafora J.W."/>
            <person name="Aime M.C."/>
        </authorList>
    </citation>
    <scope>NUCLEOTIDE SEQUENCE [LARGE SCALE GENOMIC DNA]</scope>
    <source>
        <strain evidence="2 3">MCA 4718</strain>
    </source>
</reference>
<gene>
    <name evidence="2" type="ORF">BCV69DRAFT_282251</name>
</gene>
<organism evidence="2 3">
    <name type="scientific">Pseudomicrostroma glucosiphilum</name>
    <dbReference type="NCBI Taxonomy" id="1684307"/>
    <lineage>
        <taxon>Eukaryota</taxon>
        <taxon>Fungi</taxon>
        <taxon>Dikarya</taxon>
        <taxon>Basidiomycota</taxon>
        <taxon>Ustilaginomycotina</taxon>
        <taxon>Exobasidiomycetes</taxon>
        <taxon>Microstromatales</taxon>
        <taxon>Microstromatales incertae sedis</taxon>
        <taxon>Pseudomicrostroma</taxon>
    </lineage>
</organism>